<protein>
    <submittedName>
        <fullName evidence="8">OmpA family protein</fullName>
    </submittedName>
</protein>
<feature type="domain" description="OmpA-like" evidence="7">
    <location>
        <begin position="85"/>
        <end position="207"/>
    </location>
</feature>
<gene>
    <name evidence="8" type="ORF">O4U47_22970</name>
</gene>
<evidence type="ECO:0000256" key="3">
    <source>
        <dbReference type="ARBA" id="ARBA00023237"/>
    </source>
</evidence>
<dbReference type="CDD" id="cd07185">
    <property type="entry name" value="OmpA_C-like"/>
    <property type="match status" value="1"/>
</dbReference>
<evidence type="ECO:0000256" key="1">
    <source>
        <dbReference type="ARBA" id="ARBA00004442"/>
    </source>
</evidence>
<dbReference type="InterPro" id="IPR050330">
    <property type="entry name" value="Bact_OuterMem_StrucFunc"/>
</dbReference>
<dbReference type="Pfam" id="PF00691">
    <property type="entry name" value="OmpA"/>
    <property type="match status" value="1"/>
</dbReference>
<dbReference type="Gene3D" id="3.30.1330.60">
    <property type="entry name" value="OmpA-like domain"/>
    <property type="match status" value="1"/>
</dbReference>
<dbReference type="RefSeq" id="WP_270680017.1">
    <property type="nucleotide sequence ID" value="NZ_JAQFWP010000053.1"/>
</dbReference>
<proteinExistence type="predicted"/>
<feature type="compositionally biased region" description="Basic and acidic residues" evidence="5">
    <location>
        <begin position="192"/>
        <end position="207"/>
    </location>
</feature>
<dbReference type="InterPro" id="IPR006664">
    <property type="entry name" value="OMP_bac"/>
</dbReference>
<feature type="region of interest" description="Disordered" evidence="5">
    <location>
        <begin position="168"/>
        <end position="207"/>
    </location>
</feature>
<dbReference type="PANTHER" id="PTHR30329">
    <property type="entry name" value="STATOR ELEMENT OF FLAGELLAR MOTOR COMPLEX"/>
    <property type="match status" value="1"/>
</dbReference>
<evidence type="ECO:0000313" key="8">
    <source>
        <dbReference type="EMBL" id="MDA2807388.1"/>
    </source>
</evidence>
<keyword evidence="9" id="KW-1185">Reference proteome</keyword>
<comment type="subcellular location">
    <subcellularLocation>
        <location evidence="1">Cell outer membrane</location>
    </subcellularLocation>
</comment>
<dbReference type="InterPro" id="IPR006665">
    <property type="entry name" value="OmpA-like"/>
</dbReference>
<dbReference type="PRINTS" id="PR01021">
    <property type="entry name" value="OMPADOMAIN"/>
</dbReference>
<keyword evidence="6" id="KW-0732">Signal</keyword>
<dbReference type="PROSITE" id="PS51123">
    <property type="entry name" value="OMPA_2"/>
    <property type="match status" value="1"/>
</dbReference>
<comment type="caution">
    <text evidence="8">The sequence shown here is derived from an EMBL/GenBank/DDBJ whole genome shotgun (WGS) entry which is preliminary data.</text>
</comment>
<name>A0ABT4TRT2_9ACTN</name>
<accession>A0ABT4TRT2</accession>
<dbReference type="Proteomes" id="UP001165685">
    <property type="component" value="Unassembled WGS sequence"/>
</dbReference>
<feature type="chain" id="PRO_5045760800" evidence="6">
    <location>
        <begin position="30"/>
        <end position="207"/>
    </location>
</feature>
<evidence type="ECO:0000256" key="5">
    <source>
        <dbReference type="SAM" id="MobiDB-lite"/>
    </source>
</evidence>
<evidence type="ECO:0000256" key="4">
    <source>
        <dbReference type="PROSITE-ProRule" id="PRU00473"/>
    </source>
</evidence>
<feature type="signal peptide" evidence="6">
    <location>
        <begin position="1"/>
        <end position="29"/>
    </location>
</feature>
<keyword evidence="3" id="KW-0998">Cell outer membrane</keyword>
<dbReference type="SUPFAM" id="SSF103088">
    <property type="entry name" value="OmpA-like"/>
    <property type="match status" value="1"/>
</dbReference>
<dbReference type="InterPro" id="IPR036737">
    <property type="entry name" value="OmpA-like_sf"/>
</dbReference>
<dbReference type="EMBL" id="JAQFWP010000053">
    <property type="protein sequence ID" value="MDA2807388.1"/>
    <property type="molecule type" value="Genomic_DNA"/>
</dbReference>
<organism evidence="8 9">
    <name type="scientific">Nocardiopsis suaedae</name>
    <dbReference type="NCBI Taxonomy" id="3018444"/>
    <lineage>
        <taxon>Bacteria</taxon>
        <taxon>Bacillati</taxon>
        <taxon>Actinomycetota</taxon>
        <taxon>Actinomycetes</taxon>
        <taxon>Streptosporangiales</taxon>
        <taxon>Nocardiopsidaceae</taxon>
        <taxon>Nocardiopsis</taxon>
    </lineage>
</organism>
<evidence type="ECO:0000313" key="9">
    <source>
        <dbReference type="Proteomes" id="UP001165685"/>
    </source>
</evidence>
<evidence type="ECO:0000256" key="2">
    <source>
        <dbReference type="ARBA" id="ARBA00023136"/>
    </source>
</evidence>
<dbReference type="PANTHER" id="PTHR30329:SF21">
    <property type="entry name" value="LIPOPROTEIN YIAD-RELATED"/>
    <property type="match status" value="1"/>
</dbReference>
<keyword evidence="2 4" id="KW-0472">Membrane</keyword>
<evidence type="ECO:0000259" key="7">
    <source>
        <dbReference type="PROSITE" id="PS51123"/>
    </source>
</evidence>
<sequence length="207" mass="22201">MFRSPDRRARLLALPAAFLVLGAPAAAQAEEEGPEEIVAEVEAGPVADAPIHDLAAPVQDLDAPVHDLTYGTENADGSVKDEANTEERVVTLSADVLFAFDEAELTPDAREALEEAAGILREEADGKTVDIDGYTDSKGSDERNVPLSEERAEAVEKELSGLLDGVDVTFETNGHGSADPVAPNEIDGEDNPEGREKNRRVEIRYPR</sequence>
<reference evidence="8" key="1">
    <citation type="submission" date="2023-01" db="EMBL/GenBank/DDBJ databases">
        <title>Draft genome sequence of Nocardiopsis sp. LSu2-4 isolated from halophytes.</title>
        <authorList>
            <person name="Duangmal K."/>
            <person name="Chantavorakit T."/>
        </authorList>
    </citation>
    <scope>NUCLEOTIDE SEQUENCE</scope>
    <source>
        <strain evidence="8">LSu2-4</strain>
    </source>
</reference>
<evidence type="ECO:0000256" key="6">
    <source>
        <dbReference type="SAM" id="SignalP"/>
    </source>
</evidence>